<accession>A0A1E7Z7T1</accession>
<dbReference type="Pfam" id="PF03873">
    <property type="entry name" value="RseA_C"/>
    <property type="match status" value="1"/>
</dbReference>
<dbReference type="PIRSF" id="PIRSF016938">
    <property type="entry name" value="RseA"/>
    <property type="match status" value="1"/>
</dbReference>
<evidence type="ECO:0000259" key="9">
    <source>
        <dbReference type="Pfam" id="PF03872"/>
    </source>
</evidence>
<dbReference type="EMBL" id="MDHN01000039">
    <property type="protein sequence ID" value="OFC69537.1"/>
    <property type="molecule type" value="Genomic_DNA"/>
</dbReference>
<dbReference type="PANTHER" id="PTHR38104:SF1">
    <property type="entry name" value="ANTI-SIGMA-E FACTOR RSEA"/>
    <property type="match status" value="1"/>
</dbReference>
<dbReference type="SUPFAM" id="SSF89069">
    <property type="entry name" value="N-terminal, cytoplasmic domain of anti-sigmaE factor RseA"/>
    <property type="match status" value="1"/>
</dbReference>
<evidence type="ECO:0000256" key="2">
    <source>
        <dbReference type="ARBA" id="ARBA00005837"/>
    </source>
</evidence>
<dbReference type="GO" id="GO:0016989">
    <property type="term" value="F:sigma factor antagonist activity"/>
    <property type="evidence" value="ECO:0007669"/>
    <property type="project" value="InterPro"/>
</dbReference>
<dbReference type="AlphaFoldDB" id="A0A1E7Z7T1"/>
<evidence type="ECO:0000259" key="10">
    <source>
        <dbReference type="Pfam" id="PF03873"/>
    </source>
</evidence>
<dbReference type="Gene3D" id="1.10.10.880">
    <property type="entry name" value="Anti sigma-E protein RseA, N-terminal domain"/>
    <property type="match status" value="1"/>
</dbReference>
<dbReference type="InterPro" id="IPR005572">
    <property type="entry name" value="Anti-sigma_E_RseA_N"/>
</dbReference>
<name>A0A1E7Z7T1_9ALTE</name>
<dbReference type="GO" id="GO:0005886">
    <property type="term" value="C:plasma membrane"/>
    <property type="evidence" value="ECO:0007669"/>
    <property type="project" value="UniProtKB-SubCell"/>
</dbReference>
<keyword evidence="3 7" id="KW-1003">Cell membrane</keyword>
<dbReference type="OrthoDB" id="6194196at2"/>
<feature type="domain" description="Anti sigma-E protein RseA C-terminal" evidence="10">
    <location>
        <begin position="134"/>
        <end position="172"/>
    </location>
</feature>
<evidence type="ECO:0000256" key="6">
    <source>
        <dbReference type="ARBA" id="ARBA00023136"/>
    </source>
</evidence>
<comment type="similarity">
    <text evidence="2 7">Belongs to the RseA family.</text>
</comment>
<dbReference type="Pfam" id="PF03872">
    <property type="entry name" value="RseA_N"/>
    <property type="match status" value="1"/>
</dbReference>
<sequence>MTQQQEKLSAFMDGETDSAEIMEAILNDEELKAKWQRYHVIRSGLRKEATVAPEMDITAAVAAALDSEPTVMAPKRSGWKSLPLIGNVVPFAKQSGQFAVAASVAVAVILGVQQMNQPEPTEPFSTFETPGRIGGLSPVSLEQTRTLPRNDMSVVLEKKRKINAIIADHEQQIQLKQAEDQSNEVDQEARSNVNPD</sequence>
<evidence type="ECO:0000256" key="3">
    <source>
        <dbReference type="ARBA" id="ARBA00022475"/>
    </source>
</evidence>
<evidence type="ECO:0000313" key="12">
    <source>
        <dbReference type="Proteomes" id="UP000175691"/>
    </source>
</evidence>
<proteinExistence type="inferred from homology"/>
<comment type="caution">
    <text evidence="11">The sequence shown here is derived from an EMBL/GenBank/DDBJ whole genome shotgun (WGS) entry which is preliminary data.</text>
</comment>
<keyword evidence="12" id="KW-1185">Reference proteome</keyword>
<evidence type="ECO:0000256" key="5">
    <source>
        <dbReference type="ARBA" id="ARBA00022989"/>
    </source>
</evidence>
<dbReference type="InterPro" id="IPR036147">
    <property type="entry name" value="Anti-sigma_E_RseA_N_sf"/>
</dbReference>
<dbReference type="Proteomes" id="UP000175691">
    <property type="component" value="Unassembled WGS sequence"/>
</dbReference>
<dbReference type="STRING" id="1656094.BFC18_17590"/>
<evidence type="ECO:0000256" key="8">
    <source>
        <dbReference type="SAM" id="MobiDB-lite"/>
    </source>
</evidence>
<protein>
    <recommendedName>
        <fullName evidence="7">Anti-sigma-E factor RseA</fullName>
    </recommendedName>
    <alternativeName>
        <fullName evidence="7">Regulator of SigE</fullName>
    </alternativeName>
    <alternativeName>
        <fullName evidence="7">Sigma-E anti-sigma factor RseA</fullName>
    </alternativeName>
    <alternativeName>
        <fullName evidence="7">Sigma-E factor negative regulatory protein</fullName>
    </alternativeName>
</protein>
<gene>
    <name evidence="11" type="ORF">BFC18_17590</name>
</gene>
<evidence type="ECO:0000256" key="1">
    <source>
        <dbReference type="ARBA" id="ARBA00004162"/>
    </source>
</evidence>
<comment type="subunit">
    <text evidence="7">Interacts 1:1 with ECF RNA polymerase sigma-E (RpoE); this inhibits the interaction of sigma-E with the RNA polymerase catalytic core and leads to a decreased expression of sigma-E-regulated genes. Interacts with RseB.</text>
</comment>
<evidence type="ECO:0000313" key="11">
    <source>
        <dbReference type="EMBL" id="OFC69537.1"/>
    </source>
</evidence>
<keyword evidence="6 7" id="KW-0472">Membrane</keyword>
<dbReference type="InterPro" id="IPR026279">
    <property type="entry name" value="RseA"/>
</dbReference>
<dbReference type="CDD" id="cd16328">
    <property type="entry name" value="RseA_N"/>
    <property type="match status" value="1"/>
</dbReference>
<reference evidence="11 12" key="1">
    <citation type="submission" date="2016-08" db="EMBL/GenBank/DDBJ databases">
        <authorList>
            <person name="Seilhamer J.J."/>
        </authorList>
    </citation>
    <scope>NUCLEOTIDE SEQUENCE [LARGE SCALE GENOMIC DNA]</scope>
    <source>
        <strain evidence="11 12">KCTC 42603</strain>
    </source>
</reference>
<organism evidence="11 12">
    <name type="scientific">Alteromonas confluentis</name>
    <dbReference type="NCBI Taxonomy" id="1656094"/>
    <lineage>
        <taxon>Bacteria</taxon>
        <taxon>Pseudomonadati</taxon>
        <taxon>Pseudomonadota</taxon>
        <taxon>Gammaproteobacteria</taxon>
        <taxon>Alteromonadales</taxon>
        <taxon>Alteromonadaceae</taxon>
        <taxon>Alteromonas/Salinimonas group</taxon>
        <taxon>Alteromonas</taxon>
    </lineage>
</organism>
<comment type="subcellular location">
    <subcellularLocation>
        <location evidence="7">Cell inner membrane</location>
    </subcellularLocation>
    <subcellularLocation>
        <location evidence="1">Cell membrane</location>
        <topology evidence="1">Single-pass membrane protein</topology>
    </subcellularLocation>
</comment>
<evidence type="ECO:0000256" key="7">
    <source>
        <dbReference type="PIRNR" id="PIRNR016938"/>
    </source>
</evidence>
<evidence type="ECO:0000256" key="4">
    <source>
        <dbReference type="ARBA" id="ARBA00022692"/>
    </source>
</evidence>
<keyword evidence="5" id="KW-1133">Transmembrane helix</keyword>
<keyword evidence="7" id="KW-0997">Cell inner membrane</keyword>
<dbReference type="PANTHER" id="PTHR38104">
    <property type="match status" value="1"/>
</dbReference>
<dbReference type="InterPro" id="IPR005573">
    <property type="entry name" value="Anti-sigma_E_RseA_C"/>
</dbReference>
<dbReference type="InterPro" id="IPR052383">
    <property type="entry name" value="Anti-sigma-E_RseA-like"/>
</dbReference>
<feature type="region of interest" description="Disordered" evidence="8">
    <location>
        <begin position="177"/>
        <end position="196"/>
    </location>
</feature>
<dbReference type="RefSeq" id="WP_070126679.1">
    <property type="nucleotide sequence ID" value="NZ_MDHN01000039.1"/>
</dbReference>
<keyword evidence="4" id="KW-0812">Transmembrane</keyword>
<feature type="domain" description="Anti sigma-E protein RseA N-terminal" evidence="9">
    <location>
        <begin position="4"/>
        <end position="76"/>
    </location>
</feature>
<comment type="function">
    <text evidence="7">An anti-sigma factor for extracytoplasmic function (ECF) sigma factor sigma-E (RpoE). ECF sigma factors are held in an inactive form by an anti-sigma factor until released by regulated intramembrane proteolysis (RIP). RIP occurs when an extracytoplasmic signal triggers a concerted proteolytic cascade to transmit information and elicit cellular responses. The membrane-spanning regulatory substrate protein is first cut periplasmically (site-1 protease, S1P, DegS), then within the membrane itself (site-2 protease, S2P, RseP), while cytoplasmic proteases finish degrading the anti-sigma factor, liberating sigma-E.</text>
</comment>